<gene>
    <name evidence="2" type="ORF">QE417_003151</name>
</gene>
<sequence length="218" mass="24112">MGFYIYMKKCFLALLVCLLTAAAAFAQKGDKPLVQFTGITYNADSTRIIIPYVTITNLTNKGSVVVANYKGYFSFVTRENDTLRFTAVGYAPVDMVIPANLESKSYTVKVLMKPEVIVLPAFHMLPWATTDEFKKDFLTMKLADDDLELARKNLSKGLTGVSYTELPRDASEIQSAVASDMHNRILNSHSLMPNPLLNPLAWGSLIKSISAGDKSRSN</sequence>
<comment type="caution">
    <text evidence="2">The sequence shown here is derived from an EMBL/GenBank/DDBJ whole genome shotgun (WGS) entry which is preliminary data.</text>
</comment>
<protein>
    <recommendedName>
        <fullName evidence="4">Carboxypeptidase-like regulatory domain-containing protein</fullName>
    </recommendedName>
</protein>
<organism evidence="2 3">
    <name type="scientific">Mucilaginibacter terrae</name>
    <dbReference type="NCBI Taxonomy" id="1955052"/>
    <lineage>
        <taxon>Bacteria</taxon>
        <taxon>Pseudomonadati</taxon>
        <taxon>Bacteroidota</taxon>
        <taxon>Sphingobacteriia</taxon>
        <taxon>Sphingobacteriales</taxon>
        <taxon>Sphingobacteriaceae</taxon>
        <taxon>Mucilaginibacter</taxon>
    </lineage>
</organism>
<accession>A0ABU3GWD9</accession>
<dbReference type="EMBL" id="JAVLVU010000001">
    <property type="protein sequence ID" value="MDT3404079.1"/>
    <property type="molecule type" value="Genomic_DNA"/>
</dbReference>
<feature type="chain" id="PRO_5047336987" description="Carboxypeptidase-like regulatory domain-containing protein" evidence="1">
    <location>
        <begin position="27"/>
        <end position="218"/>
    </location>
</feature>
<evidence type="ECO:0000256" key="1">
    <source>
        <dbReference type="SAM" id="SignalP"/>
    </source>
</evidence>
<keyword evidence="1" id="KW-0732">Signal</keyword>
<evidence type="ECO:0000313" key="2">
    <source>
        <dbReference type="EMBL" id="MDT3404079.1"/>
    </source>
</evidence>
<proteinExistence type="predicted"/>
<keyword evidence="3" id="KW-1185">Reference proteome</keyword>
<feature type="signal peptide" evidence="1">
    <location>
        <begin position="1"/>
        <end position="26"/>
    </location>
</feature>
<evidence type="ECO:0008006" key="4">
    <source>
        <dbReference type="Google" id="ProtNLM"/>
    </source>
</evidence>
<evidence type="ECO:0000313" key="3">
    <source>
        <dbReference type="Proteomes" id="UP001258315"/>
    </source>
</evidence>
<reference evidence="3" key="1">
    <citation type="submission" date="2023-07" db="EMBL/GenBank/DDBJ databases">
        <title>Functional and genomic diversity of the sorghum phyllosphere microbiome.</title>
        <authorList>
            <person name="Shade A."/>
        </authorList>
    </citation>
    <scope>NUCLEOTIDE SEQUENCE [LARGE SCALE GENOMIC DNA]</scope>
    <source>
        <strain evidence="3">SORGH_AS_0422</strain>
    </source>
</reference>
<name>A0ABU3GWD9_9SPHI</name>
<dbReference type="Proteomes" id="UP001258315">
    <property type="component" value="Unassembled WGS sequence"/>
</dbReference>